<dbReference type="Proteomes" id="UP000661696">
    <property type="component" value="Unassembled WGS sequence"/>
</dbReference>
<evidence type="ECO:0000313" key="1">
    <source>
        <dbReference type="EMBL" id="MBL1223363.1"/>
    </source>
</evidence>
<protein>
    <submittedName>
        <fullName evidence="1">Uncharacterized protein</fullName>
    </submittedName>
</protein>
<name>A0ABS1QN99_9FLAO</name>
<accession>A0ABS1QN99</accession>
<comment type="caution">
    <text evidence="1">The sequence shown here is derived from an EMBL/GenBank/DDBJ whole genome shotgun (WGS) entry which is preliminary data.</text>
</comment>
<evidence type="ECO:0000313" key="2">
    <source>
        <dbReference type="Proteomes" id="UP000661696"/>
    </source>
</evidence>
<gene>
    <name evidence="1" type="ORF">JET18_21155</name>
</gene>
<dbReference type="RefSeq" id="WP_202094554.1">
    <property type="nucleotide sequence ID" value="NZ_JAELVM010000004.1"/>
</dbReference>
<sequence>MPEKKVLTTIDNEDGTVTLVYTDGTVAKIKNWGELEEVVVTADKIKPKWWQQYDSEKSEQARLSWNQWMPQNYTDYSQNKNTPKALQTKAVEPKEPWQQMMSYQRPVMPYDGPDYNRNARLEQQRWDFINEEAGKDYTFQDNGKEYLTVIKKEKNNLPPDAESESVYVTYKGKRYSTNSMMTIYGRNEKGYKSKTPAFSGIYELERQDLINLLGYGRFVFTTAGMRNWNKEDVVARESNAGPLKNNRKLLDFKNQLYNLFELNTGKKEGVRSKLDYLFAIDGTLYNANEAGNYVWSMILTYEGLLFTPKQFASFSGLRTDEFWDSRAINKGVKKMNIMSISNNDEKFIHDVFLRYRDDYNLFYREHDEFTNYKPSGLLNGLKDYRDTEGEQPIIYTD</sequence>
<organism evidence="1 2">
    <name type="scientific">Chryseobacterium endalhagicum</name>
    <dbReference type="NCBI Taxonomy" id="2797638"/>
    <lineage>
        <taxon>Bacteria</taxon>
        <taxon>Pseudomonadati</taxon>
        <taxon>Bacteroidota</taxon>
        <taxon>Flavobacteriia</taxon>
        <taxon>Flavobacteriales</taxon>
        <taxon>Weeksellaceae</taxon>
        <taxon>Chryseobacterium group</taxon>
        <taxon>Chryseobacterium</taxon>
    </lineage>
</organism>
<keyword evidence="2" id="KW-1185">Reference proteome</keyword>
<proteinExistence type="predicted"/>
<dbReference type="EMBL" id="JAELVM010000004">
    <property type="protein sequence ID" value="MBL1223363.1"/>
    <property type="molecule type" value="Genomic_DNA"/>
</dbReference>
<reference evidence="1 2" key="1">
    <citation type="submission" date="2020-12" db="EMBL/GenBank/DDBJ databases">
        <title>Chryseobacterium endoalhailicus sp. nov., isolated from seed of leguminous plant.</title>
        <authorList>
            <person name="Zhang X."/>
        </authorList>
    </citation>
    <scope>NUCLEOTIDE SEQUENCE [LARGE SCALE GENOMIC DNA]</scope>
    <source>
        <strain evidence="1 2">L7</strain>
    </source>
</reference>